<accession>H0G5F2</accession>
<organism evidence="2 3">
    <name type="scientific">Sinorhizobium meliloti CCNWSX0020</name>
    <dbReference type="NCBI Taxonomy" id="1107881"/>
    <lineage>
        <taxon>Bacteria</taxon>
        <taxon>Pseudomonadati</taxon>
        <taxon>Pseudomonadota</taxon>
        <taxon>Alphaproteobacteria</taxon>
        <taxon>Hyphomicrobiales</taxon>
        <taxon>Rhizobiaceae</taxon>
        <taxon>Sinorhizobium/Ensifer group</taxon>
        <taxon>Sinorhizobium</taxon>
    </lineage>
</organism>
<gene>
    <name evidence="2" type="ORF">SM0020_23572</name>
</gene>
<evidence type="ECO:0000256" key="1">
    <source>
        <dbReference type="SAM" id="Phobius"/>
    </source>
</evidence>
<dbReference type="EMBL" id="AGVV01000058">
    <property type="protein sequence ID" value="EHK75482.1"/>
    <property type="molecule type" value="Genomic_DNA"/>
</dbReference>
<sequence>MTKNIIGLPIVGSLCYISVGLVKSIVWMSAIREMDVCDEWTAIQCTKHNDTSLP</sequence>
<evidence type="ECO:0000313" key="2">
    <source>
        <dbReference type="EMBL" id="EHK75482.1"/>
    </source>
</evidence>
<keyword evidence="1" id="KW-1133">Transmembrane helix</keyword>
<name>H0G5F2_RHIML</name>
<keyword evidence="1" id="KW-0812">Transmembrane</keyword>
<protein>
    <submittedName>
        <fullName evidence="2">Uncharacterized protein</fullName>
    </submittedName>
</protein>
<keyword evidence="1" id="KW-0472">Membrane</keyword>
<dbReference type="AlphaFoldDB" id="H0G5F2"/>
<proteinExistence type="predicted"/>
<dbReference type="Proteomes" id="UP000004038">
    <property type="component" value="Unassembled WGS sequence"/>
</dbReference>
<evidence type="ECO:0000313" key="3">
    <source>
        <dbReference type="Proteomes" id="UP000004038"/>
    </source>
</evidence>
<reference evidence="2 3" key="1">
    <citation type="journal article" date="2012" name="J. Bacteriol.">
        <title>Draft Genome Sequence of Sinorhizobium meliloti CCNWSX0020, a Nitrogen-Fixing Symbiont with Copper Tolerance Capability Isolated from Lead-Zinc Mine Tailings.</title>
        <authorList>
            <person name="Li Z."/>
            <person name="Ma Z."/>
            <person name="Hao X."/>
            <person name="Wei G."/>
        </authorList>
    </citation>
    <scope>NUCLEOTIDE SEQUENCE [LARGE SCALE GENOMIC DNA]</scope>
    <source>
        <strain evidence="2 3">CCNWSX0020</strain>
    </source>
</reference>
<feature type="transmembrane region" description="Helical" evidence="1">
    <location>
        <begin position="6"/>
        <end position="26"/>
    </location>
</feature>